<feature type="signal peptide" evidence="3">
    <location>
        <begin position="1"/>
        <end position="18"/>
    </location>
</feature>
<feature type="compositionally biased region" description="Basic and acidic residues" evidence="1">
    <location>
        <begin position="788"/>
        <end position="803"/>
    </location>
</feature>
<evidence type="ECO:0000313" key="6">
    <source>
        <dbReference type="EMBL" id="MFA9478464.1"/>
    </source>
</evidence>
<keyword evidence="2" id="KW-1133">Transmembrane helix</keyword>
<evidence type="ECO:0000256" key="1">
    <source>
        <dbReference type="SAM" id="MobiDB-lite"/>
    </source>
</evidence>
<accession>A0ABV4U7I0</accession>
<dbReference type="InterPro" id="IPR024163">
    <property type="entry name" value="Aerotolerance_reg_N"/>
</dbReference>
<dbReference type="SUPFAM" id="SSF53300">
    <property type="entry name" value="vWA-like"/>
    <property type="match status" value="1"/>
</dbReference>
<feature type="region of interest" description="Disordered" evidence="1">
    <location>
        <begin position="780"/>
        <end position="803"/>
    </location>
</feature>
<dbReference type="RefSeq" id="WP_425345391.1">
    <property type="nucleotide sequence ID" value="NZ_JBGUBD010000005.1"/>
</dbReference>
<sequence>MQATLAQVGALFTVPALAAAGAAAVSIPIIIHLLYRMRRRPEPWGAMRFLMLAYRRHRQRLRFEQWLLLATRCLLVLLLGLALAGPVLTGCQGWLGGFDARGRHVHIVMDDAMSVQAEDAVGAVRLDQLRATALAMVDELGASDRVTVWRGGRPAERLVEAETDRSALRSAIEGFEPRYGRPDVPAALAMVSETLSREGVARGSADVVVLSDFSRSGRYLEEATPSALRGLGERADVWAVRPSEGLANVQIASLRPRRSMVLAGEQAGDASVPVTVALRRFGPVLEAGSVDVTLTLMDDDGRALERVTRSQRFAEGQSTATLNMSLPIGDDASPGSSTDAARVLVVHGQVDGGGMTNRLRADDERLAVVEVRRQLRVALVDERDGARDEVGLRPVQWLLLGLSPLEANDGGPVGLSLHPPGAVSSGMLGEHDAVFVLRPDALNDEAWRDLSGFVADGGLAWVLTPAVETTAVWPTAMQRAFELDWRLAMEPDELDAAAAGWTLAERDRAPEALSLLSADWDALLRPVRVYRRLPLVAPEADRWLTVDGDVEGPALLTAHEHGQGTLMLLAAALDSEWTNLPAKPMFVPLLHESLRGVLGEARGRIVPNVVSGDRPTLGPAWRGVEQLTRARAFGPTALPAVDGAEPTRLALQADDEAGLLLRRSADRPGVYAAPADAAALKLAVNVDASAGDTQAVSEEQLARWLSGLGAWQFIDMDDPGAALRREARSLNLGWPLLWVVLALLLLETLLARRFSHAYAGPRGTLAGGLSRVMRVVRPVDGGGNGAVKGERKQKRERDTVGVK</sequence>
<comment type="caution">
    <text evidence="6">The sequence shown here is derived from an EMBL/GenBank/DDBJ whole genome shotgun (WGS) entry which is preliminary data.</text>
</comment>
<dbReference type="Pfam" id="PF13519">
    <property type="entry name" value="VWA_2"/>
    <property type="match status" value="1"/>
</dbReference>
<feature type="domain" description="Aerotolerance regulator N-terminal" evidence="4">
    <location>
        <begin position="12"/>
        <end position="86"/>
    </location>
</feature>
<dbReference type="SUPFAM" id="SSF52317">
    <property type="entry name" value="Class I glutamine amidotransferase-like"/>
    <property type="match status" value="1"/>
</dbReference>
<dbReference type="PANTHER" id="PTHR37464:SF1">
    <property type="entry name" value="BLL2463 PROTEIN"/>
    <property type="match status" value="1"/>
</dbReference>
<keyword evidence="7" id="KW-1185">Reference proteome</keyword>
<gene>
    <name evidence="6" type="ORF">ACERK3_09170</name>
</gene>
<dbReference type="InterPro" id="IPR002035">
    <property type="entry name" value="VWF_A"/>
</dbReference>
<dbReference type="InterPro" id="IPR029062">
    <property type="entry name" value="Class_I_gatase-like"/>
</dbReference>
<evidence type="ECO:0000256" key="3">
    <source>
        <dbReference type="SAM" id="SignalP"/>
    </source>
</evidence>
<proteinExistence type="predicted"/>
<name>A0ABV4U7I0_9BACT</name>
<dbReference type="InterPro" id="IPR011933">
    <property type="entry name" value="Double_TM_dom"/>
</dbReference>
<evidence type="ECO:0000259" key="4">
    <source>
        <dbReference type="Pfam" id="PF07584"/>
    </source>
</evidence>
<feature type="transmembrane region" description="Helical" evidence="2">
    <location>
        <begin position="66"/>
        <end position="88"/>
    </location>
</feature>
<keyword evidence="2" id="KW-0472">Membrane</keyword>
<dbReference type="PANTHER" id="PTHR37464">
    <property type="entry name" value="BLL2463 PROTEIN"/>
    <property type="match status" value="1"/>
</dbReference>
<dbReference type="InterPro" id="IPR036465">
    <property type="entry name" value="vWFA_dom_sf"/>
</dbReference>
<keyword evidence="3" id="KW-0732">Signal</keyword>
<feature type="transmembrane region" description="Helical" evidence="2">
    <location>
        <begin position="12"/>
        <end position="35"/>
    </location>
</feature>
<evidence type="ECO:0000313" key="7">
    <source>
        <dbReference type="Proteomes" id="UP001575105"/>
    </source>
</evidence>
<dbReference type="Pfam" id="PF07584">
    <property type="entry name" value="BatA"/>
    <property type="match status" value="1"/>
</dbReference>
<dbReference type="NCBIfam" id="TIGR02226">
    <property type="entry name" value="two_anch"/>
    <property type="match status" value="1"/>
</dbReference>
<feature type="domain" description="VWFA" evidence="5">
    <location>
        <begin position="107"/>
        <end position="213"/>
    </location>
</feature>
<protein>
    <submittedName>
        <fullName evidence="6">BatA domain-containing protein</fullName>
    </submittedName>
</protein>
<dbReference type="Gene3D" id="3.40.50.410">
    <property type="entry name" value="von Willebrand factor, type A domain"/>
    <property type="match status" value="1"/>
</dbReference>
<organism evidence="6 7">
    <name type="scientific">Natronomicrosphaera hydrolytica</name>
    <dbReference type="NCBI Taxonomy" id="3242702"/>
    <lineage>
        <taxon>Bacteria</taxon>
        <taxon>Pseudomonadati</taxon>
        <taxon>Planctomycetota</taxon>
        <taxon>Phycisphaerae</taxon>
        <taxon>Phycisphaerales</taxon>
        <taxon>Phycisphaeraceae</taxon>
        <taxon>Natronomicrosphaera</taxon>
    </lineage>
</organism>
<evidence type="ECO:0000256" key="2">
    <source>
        <dbReference type="SAM" id="Phobius"/>
    </source>
</evidence>
<dbReference type="Proteomes" id="UP001575105">
    <property type="component" value="Unassembled WGS sequence"/>
</dbReference>
<reference evidence="6 7" key="1">
    <citation type="submission" date="2024-08" db="EMBL/GenBank/DDBJ databases">
        <title>Whole-genome sequencing of halo(alkali)philic microorganisms from hypersaline lakes.</title>
        <authorList>
            <person name="Sorokin D.Y."/>
            <person name="Merkel A.Y."/>
            <person name="Messina E."/>
            <person name="Yakimov M."/>
        </authorList>
    </citation>
    <scope>NUCLEOTIDE SEQUENCE [LARGE SCALE GENOMIC DNA]</scope>
    <source>
        <strain evidence="6 7">AB-hyl4</strain>
    </source>
</reference>
<evidence type="ECO:0000259" key="5">
    <source>
        <dbReference type="Pfam" id="PF13519"/>
    </source>
</evidence>
<dbReference type="EMBL" id="JBGUBD010000005">
    <property type="protein sequence ID" value="MFA9478464.1"/>
    <property type="molecule type" value="Genomic_DNA"/>
</dbReference>
<keyword evidence="2" id="KW-0812">Transmembrane</keyword>
<feature type="chain" id="PRO_5047537770" evidence="3">
    <location>
        <begin position="19"/>
        <end position="803"/>
    </location>
</feature>